<accession>A0A314UPH6</accession>
<dbReference type="EMBL" id="PJQY01003194">
    <property type="protein sequence ID" value="PQM39445.1"/>
    <property type="molecule type" value="Genomic_DNA"/>
</dbReference>
<organism evidence="2 3">
    <name type="scientific">Prunus yedoensis var. nudiflora</name>
    <dbReference type="NCBI Taxonomy" id="2094558"/>
    <lineage>
        <taxon>Eukaryota</taxon>
        <taxon>Viridiplantae</taxon>
        <taxon>Streptophyta</taxon>
        <taxon>Embryophyta</taxon>
        <taxon>Tracheophyta</taxon>
        <taxon>Spermatophyta</taxon>
        <taxon>Magnoliopsida</taxon>
        <taxon>eudicotyledons</taxon>
        <taxon>Gunneridae</taxon>
        <taxon>Pentapetalae</taxon>
        <taxon>rosids</taxon>
        <taxon>fabids</taxon>
        <taxon>Rosales</taxon>
        <taxon>Rosaceae</taxon>
        <taxon>Amygdaloideae</taxon>
        <taxon>Amygdaleae</taxon>
        <taxon>Prunus</taxon>
    </lineage>
</organism>
<keyword evidence="3" id="KW-1185">Reference proteome</keyword>
<proteinExistence type="predicted"/>
<reference evidence="2 3" key="1">
    <citation type="submission" date="2018-02" db="EMBL/GenBank/DDBJ databases">
        <title>Draft genome of wild Prunus yedoensis var. nudiflora.</title>
        <authorList>
            <person name="Baek S."/>
            <person name="Kim J.-H."/>
            <person name="Choi K."/>
            <person name="Kim G.-B."/>
            <person name="Cho A."/>
            <person name="Jang H."/>
            <person name="Shin C.-H."/>
            <person name="Yu H.-J."/>
            <person name="Mun J.-H."/>
        </authorList>
    </citation>
    <scope>NUCLEOTIDE SEQUENCE [LARGE SCALE GENOMIC DNA]</scope>
    <source>
        <strain evidence="3">cv. Jeju island</strain>
        <tissue evidence="2">Leaf</tissue>
    </source>
</reference>
<evidence type="ECO:0000313" key="2">
    <source>
        <dbReference type="EMBL" id="PQM39445.1"/>
    </source>
</evidence>
<gene>
    <name evidence="2" type="ORF">Pyn_14411</name>
</gene>
<evidence type="ECO:0000313" key="3">
    <source>
        <dbReference type="Proteomes" id="UP000250321"/>
    </source>
</evidence>
<sequence length="114" mass="12592">MVQHPIPLEYYKRDQQSLTGLMKHCDCKQINWVIWSQSPNTKYRLNSRGAQPAASANTSQGAALFYYRDMWNPSASEQSNSQQQQQLESARIGGGGSSVGGSSITRIGKIKEVG</sequence>
<evidence type="ECO:0000256" key="1">
    <source>
        <dbReference type="SAM" id="MobiDB-lite"/>
    </source>
</evidence>
<protein>
    <submittedName>
        <fullName evidence="2">Uncharacterized protein</fullName>
    </submittedName>
</protein>
<name>A0A314UPH6_PRUYE</name>
<feature type="compositionally biased region" description="Low complexity" evidence="1">
    <location>
        <begin position="74"/>
        <end position="90"/>
    </location>
</feature>
<feature type="region of interest" description="Disordered" evidence="1">
    <location>
        <begin position="74"/>
        <end position="114"/>
    </location>
</feature>
<dbReference type="AlphaFoldDB" id="A0A314UPH6"/>
<comment type="caution">
    <text evidence="2">The sequence shown here is derived from an EMBL/GenBank/DDBJ whole genome shotgun (WGS) entry which is preliminary data.</text>
</comment>
<dbReference type="Proteomes" id="UP000250321">
    <property type="component" value="Unassembled WGS sequence"/>
</dbReference>